<organism evidence="1">
    <name type="scientific">viral metagenome</name>
    <dbReference type="NCBI Taxonomy" id="1070528"/>
    <lineage>
        <taxon>unclassified sequences</taxon>
        <taxon>metagenomes</taxon>
        <taxon>organismal metagenomes</taxon>
    </lineage>
</organism>
<name>A0A6M3LRE4_9ZZZZ</name>
<proteinExistence type="predicted"/>
<gene>
    <name evidence="1" type="ORF">MM415B05316_0004</name>
</gene>
<sequence>MPTGKITFPGGLSAPSIQVPYLPGSPLGVRGSKISHGGGVRAIPPQPSITIAYGTGRNEYYAGFVPEIAKANYLNPSNQGARAQGSFNAARQSACTSNSPSRSQFMEGYTQALQAFAASNTWQIAGQTSVGTRARQPSTKFVSPFSNLPIPVAMPWDL</sequence>
<dbReference type="AlphaFoldDB" id="A0A6M3LRE4"/>
<reference evidence="1" key="1">
    <citation type="submission" date="2020-03" db="EMBL/GenBank/DDBJ databases">
        <title>The deep terrestrial virosphere.</title>
        <authorList>
            <person name="Holmfeldt K."/>
            <person name="Nilsson E."/>
            <person name="Simone D."/>
            <person name="Lopez-Fernandez M."/>
            <person name="Wu X."/>
            <person name="de Brujin I."/>
            <person name="Lundin D."/>
            <person name="Andersson A."/>
            <person name="Bertilsson S."/>
            <person name="Dopson M."/>
        </authorList>
    </citation>
    <scope>NUCLEOTIDE SEQUENCE</scope>
    <source>
        <strain evidence="1">MM415B05316</strain>
    </source>
</reference>
<accession>A0A6M3LRE4</accession>
<protein>
    <submittedName>
        <fullName evidence="1">Uncharacterized protein</fullName>
    </submittedName>
</protein>
<dbReference type="EMBL" id="MT143321">
    <property type="protein sequence ID" value="QJA95521.1"/>
    <property type="molecule type" value="Genomic_DNA"/>
</dbReference>
<evidence type="ECO:0000313" key="1">
    <source>
        <dbReference type="EMBL" id="QJA95521.1"/>
    </source>
</evidence>